<feature type="transmembrane region" description="Helical" evidence="1">
    <location>
        <begin position="150"/>
        <end position="172"/>
    </location>
</feature>
<evidence type="ECO:0000313" key="2">
    <source>
        <dbReference type="EMBL" id="EXG82034.1"/>
    </source>
</evidence>
<feature type="transmembrane region" description="Helical" evidence="1">
    <location>
        <begin position="44"/>
        <end position="67"/>
    </location>
</feature>
<keyword evidence="1" id="KW-0472">Membrane</keyword>
<keyword evidence="1" id="KW-1133">Transmembrane helix</keyword>
<accession>A0A010ZTK5</accession>
<name>A0A010ZTK5_9ACTN</name>
<keyword evidence="3" id="KW-1185">Reference proteome</keyword>
<feature type="transmembrane region" description="Helical" evidence="1">
    <location>
        <begin position="117"/>
        <end position="138"/>
    </location>
</feature>
<dbReference type="OrthoDB" id="4350047at2"/>
<gene>
    <name evidence="2" type="ORF">CryarDRAFT_3166</name>
</gene>
<dbReference type="Proteomes" id="UP000021053">
    <property type="component" value="Unassembled WGS sequence"/>
</dbReference>
<dbReference type="EMBL" id="JFBT01000001">
    <property type="protein sequence ID" value="EXG82034.1"/>
    <property type="molecule type" value="Genomic_DNA"/>
</dbReference>
<protein>
    <submittedName>
        <fullName evidence="2">Uncharacterized protein</fullName>
    </submittedName>
</protein>
<dbReference type="AlphaFoldDB" id="A0A010ZTK5"/>
<feature type="transmembrane region" description="Helical" evidence="1">
    <location>
        <begin position="88"/>
        <end position="111"/>
    </location>
</feature>
<organism evidence="2 3">
    <name type="scientific">Cryptosporangium arvum DSM 44712</name>
    <dbReference type="NCBI Taxonomy" id="927661"/>
    <lineage>
        <taxon>Bacteria</taxon>
        <taxon>Bacillati</taxon>
        <taxon>Actinomycetota</taxon>
        <taxon>Actinomycetes</taxon>
        <taxon>Cryptosporangiales</taxon>
        <taxon>Cryptosporangiaceae</taxon>
        <taxon>Cryptosporangium</taxon>
    </lineage>
</organism>
<sequence length="273" mass="29249">MASEAVAIAALLYYFGWARANQAFQYYGIDVGTLGFSTTDYILRGVSTVVPAIVVSAVLAVCSITVHRLFAAPWLSRWTAAQRTRLSWGLWGIGGLLLFPSALWLIAPAWLDGRLGYGLPLSLAASAGVVAYGRAVAAMEDERFSYEADIVPSLLALLAVTGLVWALALYGVQSGWSAARSYAADLSGKSEVTVWSEKRLSIRGPGVVATNLDAGASADVVANSAFHYRYEGLRLIVRGPDGLLLVPWGWRRGIDAVVMLAPDDSIRIDVIAR</sequence>
<reference evidence="2 3" key="1">
    <citation type="submission" date="2013-07" db="EMBL/GenBank/DDBJ databases">
        <authorList>
            <consortium name="DOE Joint Genome Institute"/>
            <person name="Eisen J."/>
            <person name="Huntemann M."/>
            <person name="Han J."/>
            <person name="Chen A."/>
            <person name="Kyrpides N."/>
            <person name="Mavromatis K."/>
            <person name="Markowitz V."/>
            <person name="Palaniappan K."/>
            <person name="Ivanova N."/>
            <person name="Schaumberg A."/>
            <person name="Pati A."/>
            <person name="Liolios K."/>
            <person name="Nordberg H.P."/>
            <person name="Cantor M.N."/>
            <person name="Hua S.X."/>
            <person name="Woyke T."/>
        </authorList>
    </citation>
    <scope>NUCLEOTIDE SEQUENCE [LARGE SCALE GENOMIC DNA]</scope>
    <source>
        <strain evidence="2 3">DSM 44712</strain>
    </source>
</reference>
<keyword evidence="1" id="KW-0812">Transmembrane</keyword>
<comment type="caution">
    <text evidence="2">The sequence shown here is derived from an EMBL/GenBank/DDBJ whole genome shotgun (WGS) entry which is preliminary data.</text>
</comment>
<dbReference type="HOGENOM" id="CLU_079845_0_0_11"/>
<proteinExistence type="predicted"/>
<evidence type="ECO:0000256" key="1">
    <source>
        <dbReference type="SAM" id="Phobius"/>
    </source>
</evidence>
<dbReference type="RefSeq" id="WP_035851555.1">
    <property type="nucleotide sequence ID" value="NZ_KK073874.1"/>
</dbReference>
<evidence type="ECO:0000313" key="3">
    <source>
        <dbReference type="Proteomes" id="UP000021053"/>
    </source>
</evidence>